<feature type="transmembrane region" description="Helical" evidence="9">
    <location>
        <begin position="424"/>
        <end position="443"/>
    </location>
</feature>
<dbReference type="InterPro" id="IPR022813">
    <property type="entry name" value="SecD/SecF_arch_bac"/>
</dbReference>
<dbReference type="InterPro" id="IPR048631">
    <property type="entry name" value="SecD_1st"/>
</dbReference>
<evidence type="ECO:0000259" key="12">
    <source>
        <dbReference type="Pfam" id="PF22599"/>
    </source>
</evidence>
<feature type="domain" description="Protein translocase subunit SecDF P1" evidence="11">
    <location>
        <begin position="150"/>
        <end position="209"/>
    </location>
</feature>
<dbReference type="GO" id="GO:0065002">
    <property type="term" value="P:intracellular protein transmembrane transport"/>
    <property type="evidence" value="ECO:0007669"/>
    <property type="project" value="UniProtKB-UniRule"/>
</dbReference>
<dbReference type="AlphaFoldDB" id="A0A1T4JU80"/>
<dbReference type="GO" id="GO:0005886">
    <property type="term" value="C:plasma membrane"/>
    <property type="evidence" value="ECO:0007669"/>
    <property type="project" value="UniProtKB-SubCell"/>
</dbReference>
<keyword evidence="8 9" id="KW-0472">Membrane</keyword>
<dbReference type="PANTHER" id="PTHR30081">
    <property type="entry name" value="PROTEIN-EXPORT MEMBRANE PROTEIN SEC"/>
    <property type="match status" value="1"/>
</dbReference>
<dbReference type="STRING" id="225324.SAMN02745126_00458"/>
<evidence type="ECO:0000313" key="13">
    <source>
        <dbReference type="EMBL" id="SJZ33617.1"/>
    </source>
</evidence>
<reference evidence="14" key="1">
    <citation type="submission" date="2017-02" db="EMBL/GenBank/DDBJ databases">
        <authorList>
            <person name="Varghese N."/>
            <person name="Submissions S."/>
        </authorList>
    </citation>
    <scope>NUCLEOTIDE SEQUENCE [LARGE SCALE GENOMIC DNA]</scope>
    <source>
        <strain evidence="14">ATCC 27094</strain>
    </source>
</reference>
<dbReference type="PROSITE" id="PS51257">
    <property type="entry name" value="PROKAR_LIPOPROTEIN"/>
    <property type="match status" value="1"/>
</dbReference>
<dbReference type="EMBL" id="FUWJ01000001">
    <property type="protein sequence ID" value="SJZ33617.1"/>
    <property type="molecule type" value="Genomic_DNA"/>
</dbReference>
<comment type="similarity">
    <text evidence="9">Belongs to the SecD/SecF family. SecD subfamily.</text>
</comment>
<dbReference type="FunFam" id="1.20.1640.10:FF:000004">
    <property type="entry name" value="Protein translocase subunit SecD"/>
    <property type="match status" value="1"/>
</dbReference>
<comment type="caution">
    <text evidence="9">Lacks conserved residue(s) required for the propagation of feature annotation.</text>
</comment>
<dbReference type="Pfam" id="PF07549">
    <property type="entry name" value="Sec_GG"/>
    <property type="match status" value="1"/>
</dbReference>
<dbReference type="InterPro" id="IPR048634">
    <property type="entry name" value="SecD_SecF_C"/>
</dbReference>
<feature type="transmembrane region" description="Helical" evidence="9">
    <location>
        <begin position="524"/>
        <end position="543"/>
    </location>
</feature>
<evidence type="ECO:0000259" key="11">
    <source>
        <dbReference type="Pfam" id="PF21760"/>
    </source>
</evidence>
<dbReference type="InterPro" id="IPR005791">
    <property type="entry name" value="SecD"/>
</dbReference>
<keyword evidence="2 9" id="KW-0813">Transport</keyword>
<dbReference type="Gene3D" id="3.30.70.3400">
    <property type="match status" value="2"/>
</dbReference>
<feature type="domain" description="SecDF P1 head subdomain" evidence="12">
    <location>
        <begin position="273"/>
        <end position="373"/>
    </location>
</feature>
<dbReference type="PANTHER" id="PTHR30081:SF1">
    <property type="entry name" value="PROTEIN TRANSLOCASE SUBUNIT SECD"/>
    <property type="match status" value="1"/>
</dbReference>
<keyword evidence="5 9" id="KW-0653">Protein transport</keyword>
<keyword evidence="7 9" id="KW-0811">Translocation</keyword>
<dbReference type="Pfam" id="PF02355">
    <property type="entry name" value="SecD_SecF_C"/>
    <property type="match status" value="1"/>
</dbReference>
<dbReference type="SUPFAM" id="SSF82866">
    <property type="entry name" value="Multidrug efflux transporter AcrB transmembrane domain"/>
    <property type="match status" value="1"/>
</dbReference>
<keyword evidence="14" id="KW-1185">Reference proteome</keyword>
<accession>A0A1T4JU80</accession>
<name>A0A1T4JU80_9HYPH</name>
<dbReference type="NCBIfam" id="TIGR01129">
    <property type="entry name" value="secD"/>
    <property type="match status" value="1"/>
</dbReference>
<dbReference type="InterPro" id="IPR022646">
    <property type="entry name" value="SecD/SecF_CS"/>
</dbReference>
<comment type="subunit">
    <text evidence="9">Forms a complex with SecF. Part of the essential Sec protein translocation apparatus which comprises SecA, SecYEG and auxiliary proteins SecDF-YajC and YidC.</text>
</comment>
<evidence type="ECO:0000259" key="10">
    <source>
        <dbReference type="Pfam" id="PF02355"/>
    </source>
</evidence>
<dbReference type="GO" id="GO:0006605">
    <property type="term" value="P:protein targeting"/>
    <property type="evidence" value="ECO:0007669"/>
    <property type="project" value="UniProtKB-UniRule"/>
</dbReference>
<feature type="transmembrane region" description="Helical" evidence="9">
    <location>
        <begin position="491"/>
        <end position="512"/>
    </location>
</feature>
<evidence type="ECO:0000256" key="3">
    <source>
        <dbReference type="ARBA" id="ARBA00022475"/>
    </source>
</evidence>
<protein>
    <recommendedName>
        <fullName evidence="9">Protein translocase subunit SecD</fullName>
    </recommendedName>
</protein>
<sequence length="557" mass="59807">MLNLPRWQTIAIILFTACAALFALPNVLPESIDDALPKWYAQNRINLGLDLRGGAHFLLEADLRGVMNERLTNVSDSIRSELRKKQVAFKDVAVEPNGHITIQLRDEAQRATAVEAVRAADPTLTIGGAGTSLDLAYANQDLAAKKKEVIDQSIEILRRRVDETGTIEPTIVREGDDRILLQVPGIKDTTDLKSKINQTAKLTFHLVNEDVAATLQNPSAPLPPTTSLVPTREGMQALRATNPKAFEEIQKANPRLTPDQICKRFQVPCLPILKRVIVGGEDLDDAKSTFESQQNGGRPIISFTFNAAGGRAFCAATRQNIGKRLAIQLDNEIISAPVVQSAICGGSGIITGSFTTQQTQEQALLLRSGALPATLTIIEERTVGADLGADAIHAGTVAAVVGTLLVMTFMFITYGPLFGGFANLAMAVNLLLVLAGMSILGASLTLPGIAGLVLTVGMSVDSNVLIYERVREERDVGRSALGALTAGYERALAAVIDSNLTALIAGVLLFGFGSGPIRGFATSLSLGLLTHLFTATIFTRMLLATWMRWRRPTELVL</sequence>
<dbReference type="NCBIfam" id="TIGR00916">
    <property type="entry name" value="2A0604s01"/>
    <property type="match status" value="1"/>
</dbReference>
<feature type="domain" description="Protein export membrane protein SecD/SecF C-terminal" evidence="10">
    <location>
        <begin position="375"/>
        <end position="547"/>
    </location>
</feature>
<dbReference type="GO" id="GO:0043952">
    <property type="term" value="P:protein transport by the Sec complex"/>
    <property type="evidence" value="ECO:0007669"/>
    <property type="project" value="UniProtKB-UniRule"/>
</dbReference>
<comment type="subcellular location">
    <subcellularLocation>
        <location evidence="1 9">Cell membrane</location>
        <topology evidence="1 9">Multi-pass membrane protein</topology>
    </subcellularLocation>
</comment>
<keyword evidence="3 9" id="KW-1003">Cell membrane</keyword>
<comment type="function">
    <text evidence="9">Part of the Sec protein translocase complex. Interacts with the SecYEG preprotein conducting channel. SecDF uses the proton motive force (PMF) to complete protein translocation after the ATP-dependent function of SecA.</text>
</comment>
<dbReference type="InterPro" id="IPR055344">
    <property type="entry name" value="SecD_SecF_C_bact"/>
</dbReference>
<dbReference type="Pfam" id="PF22599">
    <property type="entry name" value="SecDF_P1_head"/>
    <property type="match status" value="1"/>
</dbReference>
<dbReference type="Pfam" id="PF21760">
    <property type="entry name" value="SecD_1st"/>
    <property type="match status" value="1"/>
</dbReference>
<dbReference type="Proteomes" id="UP000190092">
    <property type="component" value="Unassembled WGS sequence"/>
</dbReference>
<dbReference type="GO" id="GO:0015450">
    <property type="term" value="F:protein-transporting ATPase activity"/>
    <property type="evidence" value="ECO:0007669"/>
    <property type="project" value="InterPro"/>
</dbReference>
<evidence type="ECO:0000256" key="9">
    <source>
        <dbReference type="HAMAP-Rule" id="MF_01463"/>
    </source>
</evidence>
<evidence type="ECO:0000256" key="5">
    <source>
        <dbReference type="ARBA" id="ARBA00022927"/>
    </source>
</evidence>
<proteinExistence type="inferred from homology"/>
<dbReference type="RefSeq" id="WP_085932192.1">
    <property type="nucleotide sequence ID" value="NZ_FUWJ01000001.1"/>
</dbReference>
<dbReference type="HAMAP" id="MF_01463_B">
    <property type="entry name" value="SecD_B"/>
    <property type="match status" value="1"/>
</dbReference>
<dbReference type="InterPro" id="IPR054384">
    <property type="entry name" value="SecDF_P1_head"/>
</dbReference>
<feature type="transmembrane region" description="Helical" evidence="9">
    <location>
        <begin position="391"/>
        <end position="412"/>
    </location>
</feature>
<evidence type="ECO:0000256" key="2">
    <source>
        <dbReference type="ARBA" id="ARBA00022448"/>
    </source>
</evidence>
<dbReference type="OrthoDB" id="9805019at2"/>
<evidence type="ECO:0000256" key="7">
    <source>
        <dbReference type="ARBA" id="ARBA00023010"/>
    </source>
</evidence>
<evidence type="ECO:0000256" key="8">
    <source>
        <dbReference type="ARBA" id="ARBA00023136"/>
    </source>
</evidence>
<keyword evidence="4 9" id="KW-0812">Transmembrane</keyword>
<evidence type="ECO:0000313" key="14">
    <source>
        <dbReference type="Proteomes" id="UP000190092"/>
    </source>
</evidence>
<organism evidence="13 14">
    <name type="scientific">Enhydrobacter aerosaccus</name>
    <dbReference type="NCBI Taxonomy" id="225324"/>
    <lineage>
        <taxon>Bacteria</taxon>
        <taxon>Pseudomonadati</taxon>
        <taxon>Pseudomonadota</taxon>
        <taxon>Alphaproteobacteria</taxon>
        <taxon>Hyphomicrobiales</taxon>
        <taxon>Enhydrobacter</taxon>
    </lineage>
</organism>
<keyword evidence="6 9" id="KW-1133">Transmembrane helix</keyword>
<evidence type="ECO:0000256" key="6">
    <source>
        <dbReference type="ARBA" id="ARBA00022989"/>
    </source>
</evidence>
<dbReference type="Gene3D" id="3.30.1360.200">
    <property type="match status" value="1"/>
</dbReference>
<gene>
    <name evidence="9" type="primary">secD</name>
    <name evidence="13" type="ORF">SAMN02745126_00458</name>
</gene>
<evidence type="ECO:0000256" key="4">
    <source>
        <dbReference type="ARBA" id="ARBA00022692"/>
    </source>
</evidence>
<evidence type="ECO:0000256" key="1">
    <source>
        <dbReference type="ARBA" id="ARBA00004651"/>
    </source>
</evidence>